<dbReference type="Pfam" id="PF21715">
    <property type="entry name" value="CggR_N"/>
    <property type="match status" value="1"/>
</dbReference>
<evidence type="ECO:0000256" key="2">
    <source>
        <dbReference type="ARBA" id="ARBA00023015"/>
    </source>
</evidence>
<dbReference type="Gene3D" id="3.40.50.1360">
    <property type="match status" value="1"/>
</dbReference>
<dbReference type="EMBL" id="BEXJ01000001">
    <property type="protein sequence ID" value="GBA96010.1"/>
    <property type="molecule type" value="Genomic_DNA"/>
</dbReference>
<reference evidence="8 12" key="3">
    <citation type="submission" date="2019-09" db="EMBL/GenBank/DDBJ databases">
        <title>Investigation of probiotic properties of different lactic acid bacteria.</title>
        <authorList>
            <person name="Jaomanjaka F."/>
            <person name="Blanc P."/>
        </authorList>
    </citation>
    <scope>NUCLEOTIDE SEQUENCE [LARGE SCALE GENOMIC DNA]</scope>
    <source>
        <strain evidence="8 12">BIO6369</strain>
    </source>
</reference>
<evidence type="ECO:0000256" key="1">
    <source>
        <dbReference type="ARBA" id="ARBA00010466"/>
    </source>
</evidence>
<evidence type="ECO:0000313" key="12">
    <source>
        <dbReference type="Proteomes" id="UP000460112"/>
    </source>
</evidence>
<comment type="caution">
    <text evidence="8">The sequence shown here is derived from an EMBL/GenBank/DDBJ whole genome shotgun (WGS) entry which is preliminary data.</text>
</comment>
<dbReference type="SUPFAM" id="SSF100950">
    <property type="entry name" value="NagB/RpiA/CoA transferase-like"/>
    <property type="match status" value="1"/>
</dbReference>
<evidence type="ECO:0000313" key="7">
    <source>
        <dbReference type="EMBL" id="GBA96010.1"/>
    </source>
</evidence>
<evidence type="ECO:0000256" key="3">
    <source>
        <dbReference type="ARBA" id="ARBA00023125"/>
    </source>
</evidence>
<dbReference type="AlphaFoldDB" id="A0A133PEM8"/>
<organism evidence="8 12">
    <name type="scientific">Lactobacillus gasseri</name>
    <dbReference type="NCBI Taxonomy" id="1596"/>
    <lineage>
        <taxon>Bacteria</taxon>
        <taxon>Bacillati</taxon>
        <taxon>Bacillota</taxon>
        <taxon>Bacilli</taxon>
        <taxon>Lactobacillales</taxon>
        <taxon>Lactobacillaceae</taxon>
        <taxon>Lactobacillus</taxon>
    </lineage>
</organism>
<dbReference type="InterPro" id="IPR007324">
    <property type="entry name" value="Sugar-bd_dom_put"/>
</dbReference>
<dbReference type="RefSeq" id="WP_003647011.1">
    <property type="nucleotide sequence ID" value="NZ_BEXJ01000001.1"/>
</dbReference>
<dbReference type="Proteomes" id="UP000316012">
    <property type="component" value="Unassembled WGS sequence"/>
</dbReference>
<evidence type="ECO:0000313" key="8">
    <source>
        <dbReference type="EMBL" id="KAB1951156.1"/>
    </source>
</evidence>
<feature type="domain" description="Sugar-binding" evidence="5">
    <location>
        <begin position="90"/>
        <end position="341"/>
    </location>
</feature>
<dbReference type="Gene3D" id="1.10.10.10">
    <property type="entry name" value="Winged helix-like DNA-binding domain superfamily/Winged helix DNA-binding domain"/>
    <property type="match status" value="1"/>
</dbReference>
<dbReference type="Proteomes" id="UP000250668">
    <property type="component" value="Unassembled WGS sequence"/>
</dbReference>
<name>A0A133PEM8_LACGS</name>
<proteinExistence type="inferred from homology"/>
<reference evidence="7 10" key="1">
    <citation type="journal article" date="2018" name="Int. J. Syst. Evol. Microbiol.">
        <title>Lactobacillus paragasseri sp. nov., a sister taxon of Lactobacillus gasseri, based on whole-genome sequence analyses.</title>
        <authorList>
            <person name="Tanizawa Y."/>
            <person name="Tada I."/>
            <person name="Kobayashi H."/>
            <person name="Endo A."/>
            <person name="Maeno S."/>
            <person name="Toyoda A."/>
            <person name="Arita M."/>
            <person name="Nakamura Y."/>
            <person name="Sakamoto M."/>
            <person name="Ohkuma M."/>
            <person name="Tohno M."/>
        </authorList>
    </citation>
    <scope>NUCLEOTIDE SEQUENCE [LARGE SCALE GENOMIC DNA]</scope>
    <source>
        <strain evidence="7 10">JCM 1025</strain>
    </source>
</reference>
<dbReference type="Proteomes" id="UP000460112">
    <property type="component" value="Unassembled WGS sequence"/>
</dbReference>
<keyword evidence="4" id="KW-0804">Transcription</keyword>
<dbReference type="GO" id="GO:0030246">
    <property type="term" value="F:carbohydrate binding"/>
    <property type="evidence" value="ECO:0007669"/>
    <property type="project" value="InterPro"/>
</dbReference>
<sequence>MDSDLTLLQSLVPDVLKIIRQRFLVLEQISLLAPVGRRVVAKKLGLSERNVRTETDYLRQLGLINIQSYGMELTDKGKRTLKEAAPLIDRLFNASQTEIELAQKLGIDRAIIVPGDMDRQERVVDLMGEQLNSALDLLLPLGKSIITVLGGTTVAGVARHLSPKLSRYRDLLFVPGRGAVGESVEIQSNTVAQMMASETGGRHKGLYLPENVSSEALTLLLQDTDIANAISNIYNSDMVIHGIGRADVMSKRRGLDVMTNSKLRNDGAVAECFGYFFDRQGRLVKRIPRIGLQLEDLDKIPHVFAIAAGASKAAAIVAYMHHAPKQTWLITDEGASNLVLKGK</sequence>
<dbReference type="eggNOG" id="COG2390">
    <property type="taxonomic scope" value="Bacteria"/>
</dbReference>
<evidence type="ECO:0000259" key="5">
    <source>
        <dbReference type="Pfam" id="PF04198"/>
    </source>
</evidence>
<dbReference type="InterPro" id="IPR051054">
    <property type="entry name" value="SorC_transcr_regulators"/>
</dbReference>
<dbReference type="GeneID" id="29640009"/>
<dbReference type="InterPro" id="IPR036388">
    <property type="entry name" value="WH-like_DNA-bd_sf"/>
</dbReference>
<keyword evidence="11" id="KW-1185">Reference proteome</keyword>
<dbReference type="PANTHER" id="PTHR34294:SF5">
    <property type="entry name" value="CENTRAL GLYCOLYTIC GENES REGULATOR"/>
    <property type="match status" value="1"/>
</dbReference>
<comment type="similarity">
    <text evidence="1">Belongs to the SorC transcriptional regulatory family.</text>
</comment>
<keyword evidence="2" id="KW-0805">Transcription regulation</keyword>
<dbReference type="STRING" id="324831.LGAS_1309"/>
<dbReference type="PANTHER" id="PTHR34294">
    <property type="entry name" value="TRANSCRIPTIONAL REGULATOR-RELATED"/>
    <property type="match status" value="1"/>
</dbReference>
<dbReference type="Pfam" id="PF04198">
    <property type="entry name" value="Sugar-bind"/>
    <property type="match status" value="1"/>
</dbReference>
<evidence type="ECO:0000313" key="9">
    <source>
        <dbReference type="EMBL" id="TQW14366.1"/>
    </source>
</evidence>
<dbReference type="OMA" id="TECFGCF"/>
<keyword evidence="3" id="KW-0238">DNA-binding</keyword>
<dbReference type="EMBL" id="WBOA01000001">
    <property type="protein sequence ID" value="KAB1951156.1"/>
    <property type="molecule type" value="Genomic_DNA"/>
</dbReference>
<evidence type="ECO:0000256" key="4">
    <source>
        <dbReference type="ARBA" id="ARBA00023163"/>
    </source>
</evidence>
<evidence type="ECO:0000259" key="6">
    <source>
        <dbReference type="Pfam" id="PF21715"/>
    </source>
</evidence>
<evidence type="ECO:0000313" key="10">
    <source>
        <dbReference type="Proteomes" id="UP000250668"/>
    </source>
</evidence>
<dbReference type="SUPFAM" id="SSF46785">
    <property type="entry name" value="Winged helix' DNA-binding domain"/>
    <property type="match status" value="1"/>
</dbReference>
<evidence type="ECO:0000313" key="11">
    <source>
        <dbReference type="Proteomes" id="UP000316012"/>
    </source>
</evidence>
<protein>
    <submittedName>
        <fullName evidence="7">Central glycolytic genes regulator</fullName>
    </submittedName>
</protein>
<dbReference type="EMBL" id="SRMD01000107">
    <property type="protein sequence ID" value="TQW14366.1"/>
    <property type="molecule type" value="Genomic_DNA"/>
</dbReference>
<accession>A0A133PEM8</accession>
<gene>
    <name evidence="7" type="primary">cggR</name>
    <name evidence="8" type="ORF">F8244_01265</name>
    <name evidence="9" type="ORF">FIPPAONL_01915</name>
    <name evidence="7" type="ORF">LJCM1025_07910</name>
</gene>
<dbReference type="InterPro" id="IPR037171">
    <property type="entry name" value="NagB/RpiA_transferase-like"/>
</dbReference>
<reference evidence="9 11" key="2">
    <citation type="submission" date="2019-04" db="EMBL/GenBank/DDBJ databases">
        <title>Lactobacillus gasseri 7171 assembly.</title>
        <authorList>
            <person name="Joris B.R."/>
            <person name="Giguere D."/>
        </authorList>
    </citation>
    <scope>NUCLEOTIDE SEQUENCE [LARGE SCALE GENOMIC DNA]</scope>
    <source>
        <strain evidence="9 11">7171</strain>
    </source>
</reference>
<dbReference type="OrthoDB" id="9793820at2"/>
<feature type="domain" description="CggR N-terminal DNA binding" evidence="6">
    <location>
        <begin position="18"/>
        <end position="84"/>
    </location>
</feature>
<dbReference type="InterPro" id="IPR048715">
    <property type="entry name" value="CggR_N"/>
</dbReference>
<dbReference type="InterPro" id="IPR036390">
    <property type="entry name" value="WH_DNA-bd_sf"/>
</dbReference>
<dbReference type="GO" id="GO:0003677">
    <property type="term" value="F:DNA binding"/>
    <property type="evidence" value="ECO:0007669"/>
    <property type="project" value="UniProtKB-KW"/>
</dbReference>